<dbReference type="InterPro" id="IPR029044">
    <property type="entry name" value="Nucleotide-diphossugar_trans"/>
</dbReference>
<evidence type="ECO:0000313" key="10">
    <source>
        <dbReference type="EMBL" id="CAA9891399.1"/>
    </source>
</evidence>
<keyword evidence="6 7" id="KW-0472">Membrane</keyword>
<dbReference type="InterPro" id="IPR007267">
    <property type="entry name" value="GtrA_DPMS_TM"/>
</dbReference>
<protein>
    <recommendedName>
        <fullName evidence="12">Glycosyltransferase</fullName>
    </recommendedName>
</protein>
<keyword evidence="2" id="KW-0328">Glycosyltransferase</keyword>
<organism evidence="10 11">
    <name type="scientific">Candidatus Methylobacter favarea</name>
    <dbReference type="NCBI Taxonomy" id="2707345"/>
    <lineage>
        <taxon>Bacteria</taxon>
        <taxon>Pseudomonadati</taxon>
        <taxon>Pseudomonadota</taxon>
        <taxon>Gammaproteobacteria</taxon>
        <taxon>Methylococcales</taxon>
        <taxon>Methylococcaceae</taxon>
        <taxon>Methylobacter</taxon>
    </lineage>
</organism>
<feature type="transmembrane region" description="Helical" evidence="7">
    <location>
        <begin position="423"/>
        <end position="442"/>
    </location>
</feature>
<reference evidence="10 11" key="1">
    <citation type="submission" date="2020-02" db="EMBL/GenBank/DDBJ databases">
        <authorList>
            <person name="Hogendoorn C."/>
        </authorList>
    </citation>
    <scope>NUCLEOTIDE SEQUENCE [LARGE SCALE GENOMIC DNA]</scope>
    <source>
        <strain evidence="10">METHB21</strain>
    </source>
</reference>
<dbReference type="RefSeq" id="WP_174626265.1">
    <property type="nucleotide sequence ID" value="NZ_CADCXN010000069.1"/>
</dbReference>
<keyword evidence="11" id="KW-1185">Reference proteome</keyword>
<accession>A0A8S0XGX9</accession>
<feature type="transmembrane region" description="Helical" evidence="7">
    <location>
        <begin position="7"/>
        <end position="29"/>
    </location>
</feature>
<evidence type="ECO:0000313" key="11">
    <source>
        <dbReference type="Proteomes" id="UP000494216"/>
    </source>
</evidence>
<comment type="caution">
    <text evidence="10">The sequence shown here is derived from an EMBL/GenBank/DDBJ whole genome shotgun (WGS) entry which is preliminary data.</text>
</comment>
<evidence type="ECO:0000256" key="1">
    <source>
        <dbReference type="ARBA" id="ARBA00004141"/>
    </source>
</evidence>
<dbReference type="SUPFAM" id="SSF53448">
    <property type="entry name" value="Nucleotide-diphospho-sugar transferases"/>
    <property type="match status" value="1"/>
</dbReference>
<evidence type="ECO:0008006" key="12">
    <source>
        <dbReference type="Google" id="ProtNLM"/>
    </source>
</evidence>
<evidence type="ECO:0000259" key="9">
    <source>
        <dbReference type="Pfam" id="PF04138"/>
    </source>
</evidence>
<keyword evidence="4 7" id="KW-0812">Transmembrane</keyword>
<proteinExistence type="predicted"/>
<gene>
    <name evidence="10" type="ORF">METHB2_40099</name>
</gene>
<evidence type="ECO:0000256" key="2">
    <source>
        <dbReference type="ARBA" id="ARBA00022676"/>
    </source>
</evidence>
<evidence type="ECO:0000256" key="3">
    <source>
        <dbReference type="ARBA" id="ARBA00022679"/>
    </source>
</evidence>
<evidence type="ECO:0000256" key="5">
    <source>
        <dbReference type="ARBA" id="ARBA00022989"/>
    </source>
</evidence>
<dbReference type="PANTHER" id="PTHR48090:SF1">
    <property type="entry name" value="PROPHAGE BACTOPRENOL GLUCOSYL TRANSFERASE HOMOLOG"/>
    <property type="match status" value="1"/>
</dbReference>
<dbReference type="GO" id="GO:0016757">
    <property type="term" value="F:glycosyltransferase activity"/>
    <property type="evidence" value="ECO:0007669"/>
    <property type="project" value="UniProtKB-KW"/>
</dbReference>
<dbReference type="InterPro" id="IPR001173">
    <property type="entry name" value="Glyco_trans_2-like"/>
</dbReference>
<comment type="subcellular location">
    <subcellularLocation>
        <location evidence="1">Membrane</location>
        <topology evidence="1">Multi-pass membrane protein</topology>
    </subcellularLocation>
</comment>
<evidence type="ECO:0000256" key="7">
    <source>
        <dbReference type="SAM" id="Phobius"/>
    </source>
</evidence>
<dbReference type="Pfam" id="PF04138">
    <property type="entry name" value="GtrA_DPMS_TM"/>
    <property type="match status" value="1"/>
</dbReference>
<feature type="transmembrane region" description="Helical" evidence="7">
    <location>
        <begin position="97"/>
        <end position="118"/>
    </location>
</feature>
<keyword evidence="5 7" id="KW-1133">Transmembrane helix</keyword>
<feature type="transmembrane region" description="Helical" evidence="7">
    <location>
        <begin position="66"/>
        <end position="91"/>
    </location>
</feature>
<dbReference type="AlphaFoldDB" id="A0A8S0XGX9"/>
<feature type="domain" description="GtrA/DPMS transmembrane" evidence="9">
    <location>
        <begin position="5"/>
        <end position="119"/>
    </location>
</feature>
<dbReference type="InterPro" id="IPR050256">
    <property type="entry name" value="Glycosyltransferase_2"/>
</dbReference>
<evidence type="ECO:0000256" key="4">
    <source>
        <dbReference type="ARBA" id="ARBA00022692"/>
    </source>
</evidence>
<dbReference type="CDD" id="cd04187">
    <property type="entry name" value="DPM1_like_bac"/>
    <property type="match status" value="1"/>
</dbReference>
<dbReference type="GO" id="GO:0000271">
    <property type="term" value="P:polysaccharide biosynthetic process"/>
    <property type="evidence" value="ECO:0007669"/>
    <property type="project" value="InterPro"/>
</dbReference>
<evidence type="ECO:0000256" key="6">
    <source>
        <dbReference type="ARBA" id="ARBA00023136"/>
    </source>
</evidence>
<feature type="transmembrane region" description="Helical" evidence="7">
    <location>
        <begin position="383"/>
        <end position="403"/>
    </location>
</feature>
<dbReference type="Pfam" id="PF00535">
    <property type="entry name" value="Glycos_transf_2"/>
    <property type="match status" value="1"/>
</dbReference>
<dbReference type="Gene3D" id="3.90.550.10">
    <property type="entry name" value="Spore Coat Polysaccharide Biosynthesis Protein SpsA, Chain A"/>
    <property type="match status" value="1"/>
</dbReference>
<dbReference type="PANTHER" id="PTHR48090">
    <property type="entry name" value="UNDECAPRENYL-PHOSPHATE 4-DEOXY-4-FORMAMIDO-L-ARABINOSE TRANSFERASE-RELATED"/>
    <property type="match status" value="1"/>
</dbReference>
<name>A0A8S0XGX9_9GAMM</name>
<keyword evidence="3" id="KW-0808">Transferase</keyword>
<dbReference type="Proteomes" id="UP000494216">
    <property type="component" value="Unassembled WGS sequence"/>
</dbReference>
<evidence type="ECO:0000259" key="8">
    <source>
        <dbReference type="Pfam" id="PF00535"/>
    </source>
</evidence>
<sequence length="460" mass="52104">MRLVRFLIVGVANTLIGLSIIYVAMYFFQLDMVKANAIGYAIGILLGFALNKIWTFNSRGYVLTSFLRYLLVIVIAYAANLATVVLVSSHFDLNHYMAQALGIIPYTAIGFMGSRYFAFRTEERREAATNPVVSELSEPAFNKKRAIFRMIDIGIVVPCYNEEAVLMETTRQLSELLQQLIIEGRITPNSRVYYVDDGSRDRTWALIESLAETREFVHGIKLSRNRGHQNALLAGLLTAEGEAIISVDADLQDDLSAIKKMIECYAKGYDIVYGVRDSRKTDTLFKSFTAKIYYRLLRAMGVEIIYNHADYRLMGRQAIESLRGFGEVNLFLRGMIPQLGFSYALVYYDRAERYAGESKYPLKKMLSFAWQGITSFSDLPLRFITGLGLLVSLISFLITVWAIAVRLFTQDAIPGWASTVLPIYFLGGIQLLSLGIMGEYLAKIYSETKRRPRYIIEKTI</sequence>
<feature type="transmembrane region" description="Helical" evidence="7">
    <location>
        <begin position="35"/>
        <end position="54"/>
    </location>
</feature>
<dbReference type="GO" id="GO:0005886">
    <property type="term" value="C:plasma membrane"/>
    <property type="evidence" value="ECO:0007669"/>
    <property type="project" value="TreeGrafter"/>
</dbReference>
<feature type="domain" description="Glycosyltransferase 2-like" evidence="8">
    <location>
        <begin position="155"/>
        <end position="321"/>
    </location>
</feature>
<dbReference type="EMBL" id="CADCXN010000069">
    <property type="protein sequence ID" value="CAA9891399.1"/>
    <property type="molecule type" value="Genomic_DNA"/>
</dbReference>